<evidence type="ECO:0000259" key="13">
    <source>
        <dbReference type="Pfam" id="PF23259"/>
    </source>
</evidence>
<dbReference type="PANTHER" id="PTHR32468:SF17">
    <property type="entry name" value="CATION_H(+) ANTIPORTER 4"/>
    <property type="match status" value="1"/>
</dbReference>
<dbReference type="GO" id="GO:0015297">
    <property type="term" value="F:antiporter activity"/>
    <property type="evidence" value="ECO:0007669"/>
    <property type="project" value="InterPro"/>
</dbReference>
<feature type="transmembrane region" description="Helical" evidence="10">
    <location>
        <begin position="276"/>
        <end position="306"/>
    </location>
</feature>
<evidence type="ECO:0000259" key="11">
    <source>
        <dbReference type="Pfam" id="PF00999"/>
    </source>
</evidence>
<protein>
    <submittedName>
        <fullName evidence="14">OLC1v1012296C1</fullName>
    </submittedName>
</protein>
<dbReference type="InterPro" id="IPR057290">
    <property type="entry name" value="CHX17_C"/>
</dbReference>
<dbReference type="GO" id="GO:1902600">
    <property type="term" value="P:proton transmembrane transport"/>
    <property type="evidence" value="ECO:0007669"/>
    <property type="project" value="InterPro"/>
</dbReference>
<evidence type="ECO:0000256" key="6">
    <source>
        <dbReference type="ARBA" id="ARBA00022989"/>
    </source>
</evidence>
<dbReference type="EMBL" id="OX459124">
    <property type="protein sequence ID" value="CAI9111945.1"/>
    <property type="molecule type" value="Genomic_DNA"/>
</dbReference>
<evidence type="ECO:0000256" key="9">
    <source>
        <dbReference type="ARBA" id="ARBA00038341"/>
    </source>
</evidence>
<comment type="subcellular location">
    <subcellularLocation>
        <location evidence="1">Membrane</location>
        <topology evidence="1">Multi-pass membrane protein</topology>
    </subcellularLocation>
</comment>
<evidence type="ECO:0000313" key="15">
    <source>
        <dbReference type="Proteomes" id="UP001161247"/>
    </source>
</evidence>
<evidence type="ECO:0000256" key="5">
    <source>
        <dbReference type="ARBA" id="ARBA00022958"/>
    </source>
</evidence>
<keyword evidence="8 10" id="KW-0472">Membrane</keyword>
<sequence length="782" mass="86551">MTDDDASLPILVCVRKPPKVNSMGCLSSDAELRDPFVYSLPIFELQLVIIFILTRLFHFPLKRLGFPKIVSEISAGLILGSTALGRREGYQKFLFPAATQDTLGAFCAFGYLLFEFLSGVKMNTGMMRKTGSKALAIGIINLVVPLAVGWFTLKSLSIYPPKKGSDVTPSLQNNVSVLKASSMTAFPVVALLLKDLKILNSELGRLALSCALITHMLQLIYNSTSLLHRIYLSDHGRAVSDVMVCISFILLVIFLLRPAFIWVVKQTPEGRPVKDLYLFLTILLALVSAVISYWFELAVLFGPFIIGLAVPEGPPLGSALVDKLDALSSGVILPTFISLVALRADLSQLSYYVPHIALIVATFSSKVISCCFVGLYCKMPLNDAVALGLILSIKGVVDLGAYSFLRDANMIDQSTFTLLVVYTAIVATLVPSMVQLLYDPNRKYAGYQKRSIMHSKIGGKLPVLACIHSSDNITAIIGLLDAYTPSLENPITVNALHLIELRGRASPIFISHQLQKKPHSRDDSYSENVIFAFKQFERNNRGSVSLQVFTAISPRKLMHEDISTLALNVLASIIVLPFHRRWAIDRSVESEDISLRMLNRSVLERAPCSVGILVDRGHVGPSTSMMSSGKKYSISAIFLGGNDCQEVLALAKRMTKHRNISLTVMRFISTKTKRQNFEAEMEDIKALHDFKQSRWIGQGNNVAYMERVLKDSSEFAWTLRSLADEYDLILVGRCYKVKSSLTSGFEEWCDVPELGAIGEFLASRDLQCRASVFIVQQQKITH</sequence>
<comment type="similarity">
    <text evidence="9">Belongs to the monovalent cation:proton antiporter 2 (CPA2) transporter (TC 2.A.37) family. CHX (TC 2.A.37.4) subfamily.</text>
</comment>
<evidence type="ECO:0000256" key="3">
    <source>
        <dbReference type="ARBA" id="ARBA00022538"/>
    </source>
</evidence>
<feature type="domain" description="Cation/H+ exchanger transmembrane" evidence="11">
    <location>
        <begin position="50"/>
        <end position="435"/>
    </location>
</feature>
<feature type="transmembrane region" description="Helical" evidence="10">
    <location>
        <begin position="356"/>
        <end position="378"/>
    </location>
</feature>
<evidence type="ECO:0000259" key="12">
    <source>
        <dbReference type="Pfam" id="PF23256"/>
    </source>
</evidence>
<reference evidence="14" key="1">
    <citation type="submission" date="2023-03" db="EMBL/GenBank/DDBJ databases">
        <authorList>
            <person name="Julca I."/>
        </authorList>
    </citation>
    <scope>NUCLEOTIDE SEQUENCE</scope>
</reference>
<keyword evidence="6 10" id="KW-1133">Transmembrane helix</keyword>
<feature type="domain" description="Cation/H(+) antiporter central" evidence="12">
    <location>
        <begin position="493"/>
        <end position="623"/>
    </location>
</feature>
<feature type="transmembrane region" description="Helical" evidence="10">
    <location>
        <begin position="416"/>
        <end position="438"/>
    </location>
</feature>
<feature type="transmembrane region" description="Helical" evidence="10">
    <location>
        <begin position="384"/>
        <end position="404"/>
    </location>
</feature>
<keyword evidence="5" id="KW-0630">Potassium</keyword>
<dbReference type="InterPro" id="IPR050794">
    <property type="entry name" value="CPA2_transporter"/>
</dbReference>
<dbReference type="AlphaFoldDB" id="A0AAV1DVN6"/>
<name>A0AAV1DVN6_OLDCO</name>
<evidence type="ECO:0000256" key="10">
    <source>
        <dbReference type="SAM" id="Phobius"/>
    </source>
</evidence>
<dbReference type="InterPro" id="IPR038770">
    <property type="entry name" value="Na+/solute_symporter_sf"/>
</dbReference>
<evidence type="ECO:0000256" key="4">
    <source>
        <dbReference type="ARBA" id="ARBA00022692"/>
    </source>
</evidence>
<feature type="transmembrane region" description="Helical" evidence="10">
    <location>
        <begin position="241"/>
        <end position="264"/>
    </location>
</feature>
<evidence type="ECO:0000256" key="1">
    <source>
        <dbReference type="ARBA" id="ARBA00004141"/>
    </source>
</evidence>
<accession>A0AAV1DVN6</accession>
<evidence type="ECO:0000256" key="8">
    <source>
        <dbReference type="ARBA" id="ARBA00023136"/>
    </source>
</evidence>
<evidence type="ECO:0000256" key="2">
    <source>
        <dbReference type="ARBA" id="ARBA00022448"/>
    </source>
</evidence>
<keyword evidence="2" id="KW-0813">Transport</keyword>
<dbReference type="Proteomes" id="UP001161247">
    <property type="component" value="Chromosome 7"/>
</dbReference>
<dbReference type="GO" id="GO:0016020">
    <property type="term" value="C:membrane"/>
    <property type="evidence" value="ECO:0007669"/>
    <property type="project" value="UniProtKB-SubCell"/>
</dbReference>
<organism evidence="14 15">
    <name type="scientific">Oldenlandia corymbosa var. corymbosa</name>
    <dbReference type="NCBI Taxonomy" id="529605"/>
    <lineage>
        <taxon>Eukaryota</taxon>
        <taxon>Viridiplantae</taxon>
        <taxon>Streptophyta</taxon>
        <taxon>Embryophyta</taxon>
        <taxon>Tracheophyta</taxon>
        <taxon>Spermatophyta</taxon>
        <taxon>Magnoliopsida</taxon>
        <taxon>eudicotyledons</taxon>
        <taxon>Gunneridae</taxon>
        <taxon>Pentapetalae</taxon>
        <taxon>asterids</taxon>
        <taxon>lamiids</taxon>
        <taxon>Gentianales</taxon>
        <taxon>Rubiaceae</taxon>
        <taxon>Rubioideae</taxon>
        <taxon>Spermacoceae</taxon>
        <taxon>Hedyotis-Oldenlandia complex</taxon>
        <taxon>Oldenlandia</taxon>
    </lineage>
</organism>
<dbReference type="GO" id="GO:0006885">
    <property type="term" value="P:regulation of pH"/>
    <property type="evidence" value="ECO:0007669"/>
    <property type="project" value="TreeGrafter"/>
</dbReference>
<keyword evidence="3" id="KW-0633">Potassium transport</keyword>
<dbReference type="InterPro" id="IPR057291">
    <property type="entry name" value="CHX17_2nd"/>
</dbReference>
<dbReference type="PANTHER" id="PTHR32468">
    <property type="entry name" value="CATION/H + ANTIPORTER"/>
    <property type="match status" value="1"/>
</dbReference>
<gene>
    <name evidence="14" type="ORF">OLC1_LOCUS19226</name>
</gene>
<feature type="transmembrane region" description="Helical" evidence="10">
    <location>
        <begin position="36"/>
        <end position="57"/>
    </location>
</feature>
<evidence type="ECO:0000313" key="14">
    <source>
        <dbReference type="EMBL" id="CAI9111945.1"/>
    </source>
</evidence>
<keyword evidence="7" id="KW-0406">Ion transport</keyword>
<dbReference type="Gene3D" id="1.20.1530.20">
    <property type="match status" value="1"/>
</dbReference>
<keyword evidence="15" id="KW-1185">Reference proteome</keyword>
<dbReference type="GO" id="GO:0006813">
    <property type="term" value="P:potassium ion transport"/>
    <property type="evidence" value="ECO:0007669"/>
    <property type="project" value="UniProtKB-KW"/>
</dbReference>
<keyword evidence="4 10" id="KW-0812">Transmembrane</keyword>
<dbReference type="InterPro" id="IPR006153">
    <property type="entry name" value="Cation/H_exchanger_TM"/>
</dbReference>
<dbReference type="Pfam" id="PF23259">
    <property type="entry name" value="CHX17_C"/>
    <property type="match status" value="1"/>
</dbReference>
<feature type="transmembrane region" description="Helical" evidence="10">
    <location>
        <begin position="134"/>
        <end position="153"/>
    </location>
</feature>
<dbReference type="GO" id="GO:0012505">
    <property type="term" value="C:endomembrane system"/>
    <property type="evidence" value="ECO:0007669"/>
    <property type="project" value="TreeGrafter"/>
</dbReference>
<evidence type="ECO:0000256" key="7">
    <source>
        <dbReference type="ARBA" id="ARBA00023065"/>
    </source>
</evidence>
<dbReference type="Pfam" id="PF00999">
    <property type="entry name" value="Na_H_Exchanger"/>
    <property type="match status" value="1"/>
</dbReference>
<dbReference type="Pfam" id="PF23256">
    <property type="entry name" value="CHX17_2nd"/>
    <property type="match status" value="1"/>
</dbReference>
<proteinExistence type="inferred from homology"/>
<feature type="domain" description="Cation/H(+) antiporter C-terminal" evidence="13">
    <location>
        <begin position="633"/>
        <end position="778"/>
    </location>
</feature>